<sequence length="41" mass="5047">MRSPNKKLNQIKSNENFFETILWARIVSIFFADTFRRRFSH</sequence>
<gene>
    <name evidence="1" type="ORF">AVDCRST_MAG74-2908</name>
</gene>
<organism evidence="1">
    <name type="scientific">uncultured Pyrinomonadaceae bacterium</name>
    <dbReference type="NCBI Taxonomy" id="2283094"/>
    <lineage>
        <taxon>Bacteria</taxon>
        <taxon>Pseudomonadati</taxon>
        <taxon>Acidobacteriota</taxon>
        <taxon>Blastocatellia</taxon>
        <taxon>Blastocatellales</taxon>
        <taxon>Pyrinomonadaceae</taxon>
        <taxon>environmental samples</taxon>
    </lineage>
</organism>
<dbReference type="AlphaFoldDB" id="A0A6J4PUR1"/>
<protein>
    <submittedName>
        <fullName evidence="1">Uncharacterized protein</fullName>
    </submittedName>
</protein>
<evidence type="ECO:0000313" key="1">
    <source>
        <dbReference type="EMBL" id="CAA9420165.1"/>
    </source>
</evidence>
<proteinExistence type="predicted"/>
<accession>A0A6J4PUR1</accession>
<reference evidence="1" key="1">
    <citation type="submission" date="2020-02" db="EMBL/GenBank/DDBJ databases">
        <authorList>
            <person name="Meier V. D."/>
        </authorList>
    </citation>
    <scope>NUCLEOTIDE SEQUENCE</scope>
    <source>
        <strain evidence="1">AVDCRST_MAG74</strain>
    </source>
</reference>
<name>A0A6J4PUR1_9BACT</name>
<dbReference type="EMBL" id="CADCUR010000265">
    <property type="protein sequence ID" value="CAA9420165.1"/>
    <property type="molecule type" value="Genomic_DNA"/>
</dbReference>